<name>A0ABM7IFQ9_9MYCO</name>
<reference evidence="2 3" key="1">
    <citation type="journal article" date="2019" name="Emerg. Microbes Infect.">
        <title>Comprehensive subspecies identification of 175 nontuberculous mycobacteria species based on 7547 genomic profiles.</title>
        <authorList>
            <person name="Matsumoto Y."/>
            <person name="Kinjo T."/>
            <person name="Motooka D."/>
            <person name="Nabeya D."/>
            <person name="Jung N."/>
            <person name="Uechi K."/>
            <person name="Horii T."/>
            <person name="Iida T."/>
            <person name="Fujita J."/>
            <person name="Nakamura S."/>
        </authorList>
    </citation>
    <scope>NUCLEOTIDE SEQUENCE [LARGE SCALE GENOMIC DNA]</scope>
    <source>
        <strain evidence="2 3">JCM 15296</strain>
    </source>
</reference>
<proteinExistence type="predicted"/>
<gene>
    <name evidence="2" type="ORF">MAUB_34500</name>
</gene>
<sequence length="80" mass="8249">MVGFAAPAVGSGTLRGVSLGAAAFVDDELELLLLELDELELLLELLSLSPPQAPSVMLRHTAAATAMTGRCDICIVTPQG</sequence>
<evidence type="ECO:0000256" key="1">
    <source>
        <dbReference type="SAM" id="Coils"/>
    </source>
</evidence>
<dbReference type="EMBL" id="AP022577">
    <property type="protein sequence ID" value="BBX85577.1"/>
    <property type="molecule type" value="Genomic_DNA"/>
</dbReference>
<keyword evidence="3" id="KW-1185">Reference proteome</keyword>
<organism evidence="2 3">
    <name type="scientific">Mycolicibacterium aubagnense</name>
    <dbReference type="NCBI Taxonomy" id="319707"/>
    <lineage>
        <taxon>Bacteria</taxon>
        <taxon>Bacillati</taxon>
        <taxon>Actinomycetota</taxon>
        <taxon>Actinomycetes</taxon>
        <taxon>Mycobacteriales</taxon>
        <taxon>Mycobacteriaceae</taxon>
        <taxon>Mycolicibacterium</taxon>
    </lineage>
</organism>
<protein>
    <submittedName>
        <fullName evidence="2">Uncharacterized protein</fullName>
    </submittedName>
</protein>
<feature type="coiled-coil region" evidence="1">
    <location>
        <begin position="22"/>
        <end position="49"/>
    </location>
</feature>
<dbReference type="Proteomes" id="UP000465609">
    <property type="component" value="Chromosome"/>
</dbReference>
<evidence type="ECO:0000313" key="3">
    <source>
        <dbReference type="Proteomes" id="UP000465609"/>
    </source>
</evidence>
<keyword evidence="1" id="KW-0175">Coiled coil</keyword>
<evidence type="ECO:0000313" key="2">
    <source>
        <dbReference type="EMBL" id="BBX85577.1"/>
    </source>
</evidence>
<accession>A0ABM7IFQ9</accession>